<dbReference type="HOGENOM" id="CLU_005863_0_0_1"/>
<evidence type="ECO:0000313" key="5">
    <source>
        <dbReference type="EMBL" id="EFR03149.1"/>
    </source>
</evidence>
<keyword evidence="1" id="KW-0812">Transmembrane</keyword>
<dbReference type="EMBL" id="DS989826">
    <property type="protein sequence ID" value="EFR03149.1"/>
    <property type="molecule type" value="Genomic_DNA"/>
</dbReference>
<dbReference type="PANTHER" id="PTHR31778">
    <property type="entry name" value="BUD SITE SELECTION PROTEIN RAX2"/>
    <property type="match status" value="1"/>
</dbReference>
<dbReference type="VEuPathDB" id="FungiDB:MGYG_06144"/>
<dbReference type="STRING" id="535722.E4V0L2"/>
<feature type="transmembrane region" description="Helical" evidence="1">
    <location>
        <begin position="21"/>
        <end position="45"/>
    </location>
</feature>
<dbReference type="AlphaFoldDB" id="E4V0L2"/>
<organism evidence="6">
    <name type="scientific">Arthroderma gypseum (strain ATCC MYA-4604 / CBS 118893)</name>
    <name type="common">Microsporum gypseum</name>
    <dbReference type="NCBI Taxonomy" id="535722"/>
    <lineage>
        <taxon>Eukaryota</taxon>
        <taxon>Fungi</taxon>
        <taxon>Dikarya</taxon>
        <taxon>Ascomycota</taxon>
        <taxon>Pezizomycotina</taxon>
        <taxon>Eurotiomycetes</taxon>
        <taxon>Eurotiomycetidae</taxon>
        <taxon>Onygenales</taxon>
        <taxon>Arthrodermataceae</taxon>
        <taxon>Nannizzia</taxon>
    </lineage>
</organism>
<evidence type="ECO:0000256" key="1">
    <source>
        <dbReference type="SAM" id="Phobius"/>
    </source>
</evidence>
<dbReference type="GeneID" id="10026856"/>
<dbReference type="InParanoid" id="E4V0L2"/>
<dbReference type="SUPFAM" id="SSF50965">
    <property type="entry name" value="Galactose oxidase, central domain"/>
    <property type="match status" value="2"/>
</dbReference>
<dbReference type="RefSeq" id="XP_003171603.1">
    <property type="nucleotide sequence ID" value="XM_003171555.1"/>
</dbReference>
<dbReference type="GO" id="GO:1902929">
    <property type="term" value="C:plasma membrane of growing cell tip"/>
    <property type="evidence" value="ECO:0007669"/>
    <property type="project" value="TreeGrafter"/>
</dbReference>
<reference evidence="6" key="1">
    <citation type="journal article" date="2012" name="MBio">
        <title>Comparative genome analysis of Trichophyton rubrum and related dermatophytes reveals candidate genes involved in infection.</title>
        <authorList>
            <person name="Martinez D.A."/>
            <person name="Oliver B.G."/>
            <person name="Graeser Y."/>
            <person name="Goldberg J.M."/>
            <person name="Li W."/>
            <person name="Martinez-Rossi N.M."/>
            <person name="Monod M."/>
            <person name="Shelest E."/>
            <person name="Barton R.C."/>
            <person name="Birch E."/>
            <person name="Brakhage A.A."/>
            <person name="Chen Z."/>
            <person name="Gurr S.J."/>
            <person name="Heiman D."/>
            <person name="Heitman J."/>
            <person name="Kosti I."/>
            <person name="Rossi A."/>
            <person name="Saif S."/>
            <person name="Samalova M."/>
            <person name="Saunders C.W."/>
            <person name="Shea T."/>
            <person name="Summerbell R.C."/>
            <person name="Xu J."/>
            <person name="Young S."/>
            <person name="Zeng Q."/>
            <person name="Birren B.W."/>
            <person name="Cuomo C.A."/>
            <person name="White T.C."/>
        </authorList>
    </citation>
    <scope>NUCLEOTIDE SEQUENCE [LARGE SCALE GENOMIC DNA]</scope>
    <source>
        <strain evidence="6">ATCC MYA-4604 / CBS 118893</strain>
    </source>
</reference>
<feature type="domain" description="Rax2-like third" evidence="4">
    <location>
        <begin position="402"/>
        <end position="558"/>
    </location>
</feature>
<dbReference type="InterPro" id="IPR011043">
    <property type="entry name" value="Gal_Oxase/kelch_b-propeller"/>
</dbReference>
<evidence type="ECO:0000313" key="6">
    <source>
        <dbReference type="Proteomes" id="UP000002669"/>
    </source>
</evidence>
<accession>E4V0L2</accession>
<name>E4V0L2_ARTGP</name>
<dbReference type="OMA" id="NMYTPGC"/>
<keyword evidence="1" id="KW-0472">Membrane</keyword>
<dbReference type="OrthoDB" id="2503993at2759"/>
<dbReference type="FunCoup" id="E4V0L2">
    <property type="interactions" value="69"/>
</dbReference>
<dbReference type="Gene3D" id="2.120.10.80">
    <property type="entry name" value="Kelch-type beta propeller"/>
    <property type="match status" value="1"/>
</dbReference>
<dbReference type="InterPro" id="IPR048265">
    <property type="entry name" value="Rax2-like_third"/>
</dbReference>
<dbReference type="Pfam" id="PF20843">
    <property type="entry name" value="Rax2_3"/>
    <property type="match status" value="1"/>
</dbReference>
<gene>
    <name evidence="5" type="ORF">MGYG_06144</name>
</gene>
<evidence type="ECO:0000259" key="2">
    <source>
        <dbReference type="Pfam" id="PF12768"/>
    </source>
</evidence>
<evidence type="ECO:0000259" key="3">
    <source>
        <dbReference type="Pfam" id="PF20842"/>
    </source>
</evidence>
<feature type="domain" description="Rax2-like second" evidence="3">
    <location>
        <begin position="242"/>
        <end position="391"/>
    </location>
</feature>
<dbReference type="InterPro" id="IPR015915">
    <property type="entry name" value="Kelch-typ_b-propeller"/>
</dbReference>
<dbReference type="Proteomes" id="UP000002669">
    <property type="component" value="Unassembled WGS sequence"/>
</dbReference>
<dbReference type="Pfam" id="PF12768">
    <property type="entry name" value="Rax2"/>
    <property type="match status" value="1"/>
</dbReference>
<feature type="domain" description="Rax2-like C-terminal" evidence="2">
    <location>
        <begin position="914"/>
        <end position="1163"/>
    </location>
</feature>
<dbReference type="Pfam" id="PF20842">
    <property type="entry name" value="Rax2_2"/>
    <property type="match status" value="1"/>
</dbReference>
<dbReference type="InterPro" id="IPR024982">
    <property type="entry name" value="Rax2-like_C"/>
</dbReference>
<dbReference type="PANTHER" id="PTHR31778:SF2">
    <property type="entry name" value="BUD SITE SELECTION PROTEIN RAX2"/>
    <property type="match status" value="1"/>
</dbReference>
<protein>
    <recommendedName>
        <fullName evidence="7">Cellular morphogenesis protein</fullName>
    </recommendedName>
</protein>
<evidence type="ECO:0000259" key="4">
    <source>
        <dbReference type="Pfam" id="PF20843"/>
    </source>
</evidence>
<dbReference type="InterPro" id="IPR048266">
    <property type="entry name" value="Rax2-like_second"/>
</dbReference>
<dbReference type="eggNOG" id="ENOG502QQZD">
    <property type="taxonomic scope" value="Eukaryota"/>
</dbReference>
<keyword evidence="1" id="KW-1133">Transmembrane helix</keyword>
<sequence length="1241" mass="132049">MGRLSPQPGQAPLPLARNTGFSFSVSFVLNVFLALTITTTQAALFTPTPSPNLDLRPLGRIALVGNFDAASLYSYKPTIKDGHAGFNGSLKQSLIAPLPDGSLFPISSADADILTMCPLKDKDGAVTSVVVGGNFTSLGGVESNGMAIFNYNDIHVSAVPGLSGSVNALYCDSDSNTVYVGGEFRNAESTNALTWSPDSGLSNLPFGGFNGPVTSIVPSKDGRVVFGGSFDGLGNTTSPDKKNQQIVNLFTAEISVGSGSTAGGFSDPRNIICPTAGQSGPGKTWLLTDNAPGYWRAKLHFGFRPTKLRVRNAVMDGRGTKTFRFTALPDGGILNMTYIDPESGDKVPCDARCPLSNDPKLATRDFYFVNSVGMSSFQLEISEWYGQGAGFTGIELFQDDIYAYAFDDLNEPTCAGIPYPSTSTKSGNWNVQSSQESSSDYLITKIDASTDTTTSVTIHPDIKQSGNYSVTIFTPGCIQDGTCATRGTANVTASFKSSDHTPIVTSISQTNNFDKYDQIYVGHVDASSSKFRPSVTITPRHDQGVIDFVASRIRFQLISSTGGLNGLYEYDPKATTVDTNFTRSAINKAGTELEPEATVNSLVWDKDTLFIAGSFTNASTSNIVSLLDGKASPLAQDGLNFAVKTMQLLDGLLYVGGNFSKTANEKSDNLGGVAAYSISDKSWHALGAGVNGPVTSLVLFPTNVTAGKTETTIAVNGLFTEINAAGGRPAIPANGFAVWVPSEKKWLQELNIDHMAYVGQLTTSIQVGQETLLAGNLASGGIASHGAVNLVDNNKLGLRALPVNIELDQGNGPRRNAKRTLANGSSNGVITGLFDMTGGRNLSMLAGHFTAKTSDNSIVNNLVFLNGAQNDVVTGPGPGIDKNSTFLSLAVNKDMLLAGGKISGKVADANIKGLVVYDLKNEHRYASSQPSPLDGDNVEVRAIAPRPGTGDIFVGGVFQSAGALPCPSVCNLEIQNNQWSRPGTSLRGDVTVLLWADNDQLLVAGNLTVERNTTMLAKYDAKEQQWSTITGKNSESLSGEVRALGLARSDGSKFWIAGKSTDGNSFLVHYDGTEFRSAGNLFGESTLIEGLQVLPLTKNHDKTDLLDENQSLLITGKLQLPDFGYVSGALFDGNTIEPFILSSMSDGRPGSISGIFSENTINVAGHRKQKPRGIVVLISFCIALGCVFFLVLFGILLNRYRRYKQGYVTAPQGTDRKPDLNRVPPEYLLESLRHRTPGTRI</sequence>
<keyword evidence="6" id="KW-1185">Reference proteome</keyword>
<feature type="transmembrane region" description="Helical" evidence="1">
    <location>
        <begin position="1174"/>
        <end position="1197"/>
    </location>
</feature>
<dbReference type="SUPFAM" id="SSF69322">
    <property type="entry name" value="Tricorn protease domain 2"/>
    <property type="match status" value="1"/>
</dbReference>
<proteinExistence type="predicted"/>
<evidence type="ECO:0008006" key="7">
    <source>
        <dbReference type="Google" id="ProtNLM"/>
    </source>
</evidence>